<sequence>MLKAARFVWLRSLVVVCEAIPEAWRFALSCLLKEDLQQDEHLQFHGGIYVDFLDVPDHHRLDHSNSLAPLSPCLATRWCQASFWWIKLTTPGVRKDLAISTEKQRAKTSVSPNANNFKVLGFLRASLGLRGGLLGGKRGVSRFAPFTSMERRREYADIKKPPQDAQKY</sequence>
<feature type="chain" id="PRO_5045433950" evidence="1">
    <location>
        <begin position="20"/>
        <end position="168"/>
    </location>
</feature>
<keyword evidence="1" id="KW-0732">Signal</keyword>
<evidence type="ECO:0000256" key="1">
    <source>
        <dbReference type="SAM" id="SignalP"/>
    </source>
</evidence>
<name>A0ABP0KJH1_9DINO</name>
<reference evidence="2 3" key="1">
    <citation type="submission" date="2024-02" db="EMBL/GenBank/DDBJ databases">
        <authorList>
            <person name="Chen Y."/>
            <person name="Shah S."/>
            <person name="Dougan E. K."/>
            <person name="Thang M."/>
            <person name="Chan C."/>
        </authorList>
    </citation>
    <scope>NUCLEOTIDE SEQUENCE [LARGE SCALE GENOMIC DNA]</scope>
</reference>
<comment type="caution">
    <text evidence="2">The sequence shown here is derived from an EMBL/GenBank/DDBJ whole genome shotgun (WGS) entry which is preliminary data.</text>
</comment>
<organism evidence="2 3">
    <name type="scientific">Durusdinium trenchii</name>
    <dbReference type="NCBI Taxonomy" id="1381693"/>
    <lineage>
        <taxon>Eukaryota</taxon>
        <taxon>Sar</taxon>
        <taxon>Alveolata</taxon>
        <taxon>Dinophyceae</taxon>
        <taxon>Suessiales</taxon>
        <taxon>Symbiodiniaceae</taxon>
        <taxon>Durusdinium</taxon>
    </lineage>
</organism>
<dbReference type="EMBL" id="CAXAMN010008757">
    <property type="protein sequence ID" value="CAK9026403.1"/>
    <property type="molecule type" value="Genomic_DNA"/>
</dbReference>
<dbReference type="Proteomes" id="UP001642484">
    <property type="component" value="Unassembled WGS sequence"/>
</dbReference>
<proteinExistence type="predicted"/>
<evidence type="ECO:0000313" key="2">
    <source>
        <dbReference type="EMBL" id="CAK9026403.1"/>
    </source>
</evidence>
<evidence type="ECO:0000313" key="3">
    <source>
        <dbReference type="Proteomes" id="UP001642484"/>
    </source>
</evidence>
<feature type="signal peptide" evidence="1">
    <location>
        <begin position="1"/>
        <end position="19"/>
    </location>
</feature>
<accession>A0ABP0KJH1</accession>
<protein>
    <submittedName>
        <fullName evidence="2">Uncharacterized protein</fullName>
    </submittedName>
</protein>
<keyword evidence="3" id="KW-1185">Reference proteome</keyword>
<gene>
    <name evidence="2" type="ORF">CCMP2556_LOCUS16352</name>
</gene>